<dbReference type="HOGENOM" id="CLU_1275304_0_0_2"/>
<keyword evidence="2" id="KW-1185">Reference proteome</keyword>
<organism evidence="1 2">
    <name type="scientific">Ignicoccus hospitalis (strain KIN4/I / DSM 18386 / JCM 14125)</name>
    <dbReference type="NCBI Taxonomy" id="453591"/>
    <lineage>
        <taxon>Archaea</taxon>
        <taxon>Thermoproteota</taxon>
        <taxon>Thermoprotei</taxon>
        <taxon>Desulfurococcales</taxon>
        <taxon>Desulfurococcaceae</taxon>
        <taxon>Ignicoccus</taxon>
    </lineage>
</organism>
<dbReference type="Proteomes" id="UP000000262">
    <property type="component" value="Chromosome"/>
</dbReference>
<gene>
    <name evidence="1" type="ordered locus">Igni_1216</name>
</gene>
<accession>A8ABU0</accession>
<sequence length="216" mass="24304">MRAFEALKAVQRHLRAWDLKFKEGSPKVCLPSELPEVPAGEGLDKVKGWIEVSEEYWNSFECEEVTVPAAYDGKRVVYDPSAGDEAVKYLIASVYEHYLNHKLEGALPRLWEKRYVYVLSKVYGRLGALEALRASFEASDLFDSAAMRAASKGPDDGELDVKLFPSEKVRLFLDGGAELDERLEKVIINSPEFEKKLFATVILAEARKFIRNGSIA</sequence>
<name>A8ABU0_IGNH4</name>
<dbReference type="STRING" id="453591.Igni_1216"/>
<proteinExistence type="predicted"/>
<dbReference type="EMBL" id="CP000816">
    <property type="protein sequence ID" value="ABU82392.1"/>
    <property type="molecule type" value="Genomic_DNA"/>
</dbReference>
<dbReference type="RefSeq" id="WP_012123356.1">
    <property type="nucleotide sequence ID" value="NC_009776.1"/>
</dbReference>
<evidence type="ECO:0000313" key="1">
    <source>
        <dbReference type="EMBL" id="ABU82392.1"/>
    </source>
</evidence>
<dbReference type="KEGG" id="iho:Igni_1216"/>
<evidence type="ECO:0000313" key="2">
    <source>
        <dbReference type="Proteomes" id="UP000000262"/>
    </source>
</evidence>
<dbReference type="GeneID" id="5562737"/>
<dbReference type="AlphaFoldDB" id="A8ABU0"/>
<protein>
    <submittedName>
        <fullName evidence="1">Uncharacterized protein</fullName>
    </submittedName>
</protein>
<reference evidence="1 2" key="1">
    <citation type="journal article" date="2008" name="Genome Biol.">
        <title>A genomic analysis of the archaeal system Ignicoccus hospitalis-Nanoarchaeum equitans.</title>
        <authorList>
            <person name="Podar M."/>
            <person name="Anderson I."/>
            <person name="Makarova K.S."/>
            <person name="Elkins J.G."/>
            <person name="Ivanova N."/>
            <person name="Wall M.A."/>
            <person name="Lykidis A."/>
            <person name="Mavromatis K."/>
            <person name="Sun H."/>
            <person name="Hudson M.E."/>
            <person name="Chen W."/>
            <person name="Deciu C."/>
            <person name="Hutchison D."/>
            <person name="Eads J.R."/>
            <person name="Anderson A."/>
            <person name="Fernandes F."/>
            <person name="Szeto E."/>
            <person name="Lapidus A."/>
            <person name="Kyrpides N.C."/>
            <person name="Saier M.H.Jr."/>
            <person name="Richardson P.M."/>
            <person name="Rachel R."/>
            <person name="Huber H."/>
            <person name="Eisen J.A."/>
            <person name="Koonin E.V."/>
            <person name="Keller M."/>
            <person name="Stetter K.O."/>
        </authorList>
    </citation>
    <scope>NUCLEOTIDE SEQUENCE [LARGE SCALE GENOMIC DNA]</scope>
    <source>
        <strain evidence="2">KIN4/I / DSM 18386 / JCM 14125</strain>
    </source>
</reference>